<reference evidence="1 2" key="1">
    <citation type="journal article" date="2009" name="PLoS ONE">
        <title>Methylobacterium genome sequences: a reference blueprint to investigate microbial metabolism of C1 compounds from natural and industrial sources.</title>
        <authorList>
            <person name="Vuilleumier S."/>
            <person name="Chistoserdova L."/>
            <person name="Lee M.-C."/>
            <person name="Bringel F."/>
            <person name="Lajus A."/>
            <person name="Zhou Y."/>
            <person name="Gourion B."/>
            <person name="Barbe V."/>
            <person name="Chang J."/>
            <person name="Cruveiller S."/>
            <person name="Dossat C."/>
            <person name="Gillett W."/>
            <person name="Gruffaz C."/>
            <person name="Haugen E."/>
            <person name="Hourcade E."/>
            <person name="Levy R."/>
            <person name="Mangenot S."/>
            <person name="Muller E."/>
            <person name="Nadalig T."/>
            <person name="Pagni M."/>
            <person name="Penny C."/>
            <person name="Peyraud R."/>
            <person name="Robinson D.G."/>
            <person name="Roche D."/>
            <person name="Rouy Z."/>
            <person name="Saenampechek C."/>
            <person name="Salvignol G."/>
            <person name="Vallenet D."/>
            <person name="Wu Z."/>
            <person name="Marx C.J."/>
            <person name="Vorholt J.A."/>
            <person name="Olson M.V."/>
            <person name="Kaul R."/>
            <person name="Weissenbach J."/>
            <person name="Medigue C."/>
            <person name="Lidstrom M.E."/>
        </authorList>
    </citation>
    <scope>NUCLEOTIDE SEQUENCE [LARGE SCALE GENOMIC DNA]</scope>
    <source>
        <strain evidence="2">ATCC 14718 / DSM 1338 / JCM 2805 / NCIMB 9133 / AM1</strain>
    </source>
</reference>
<proteinExistence type="predicted"/>
<dbReference type="AlphaFoldDB" id="C5B4E8"/>
<keyword evidence="2" id="KW-1185">Reference proteome</keyword>
<dbReference type="HOGENOM" id="CLU_758231_0_0_5"/>
<evidence type="ECO:0000313" key="1">
    <source>
        <dbReference type="EMBL" id="ACS43330.1"/>
    </source>
</evidence>
<evidence type="ECO:0000313" key="2">
    <source>
        <dbReference type="Proteomes" id="UP000009081"/>
    </source>
</evidence>
<dbReference type="KEGG" id="mea:Mex_2p0482"/>
<organism evidence="1 2">
    <name type="scientific">Methylorubrum extorquens (strain ATCC 14718 / DSM 1338 / JCM 2805 / NCIMB 9133 / AM1)</name>
    <name type="common">Methylobacterium extorquens</name>
    <dbReference type="NCBI Taxonomy" id="272630"/>
    <lineage>
        <taxon>Bacteria</taxon>
        <taxon>Pseudomonadati</taxon>
        <taxon>Pseudomonadota</taxon>
        <taxon>Alphaproteobacteria</taxon>
        <taxon>Hyphomicrobiales</taxon>
        <taxon>Methylobacteriaceae</taxon>
        <taxon>Methylorubrum</taxon>
    </lineage>
</organism>
<keyword evidence="1" id="KW-0614">Plasmid</keyword>
<accession>C5B4E8</accession>
<dbReference type="RefSeq" id="WP_012753799.1">
    <property type="nucleotide sequence ID" value="NC_012811.1"/>
</dbReference>
<protein>
    <submittedName>
        <fullName evidence="1">Uncharacterized protein</fullName>
    </submittedName>
</protein>
<dbReference type="Proteomes" id="UP000009081">
    <property type="component" value="Plasmid megaplasmid"/>
</dbReference>
<geneLocation type="plasmid" evidence="1 2">
    <name>megaplasmid</name>
</geneLocation>
<gene>
    <name evidence="1" type="ordered locus">MexAM1_META2p0482</name>
</gene>
<name>C5B4E8_METEA</name>
<dbReference type="EMBL" id="CP001511">
    <property type="protein sequence ID" value="ACS43330.1"/>
    <property type="molecule type" value="Genomic_DNA"/>
</dbReference>
<sequence>MIIEVPFVYCRRARQPGKRKFQPTFLRGSTHVRIEEVAAEDFPVAIELMTRDRQTGEYRTAEEIRTLGGVLYPPMLGYGGERHATVENLTAHHARGCRSDIGRHLPQSEPTFGPEMEALLQFDPSDPGDEAQTAALAARGAAPVRLCGGQLWREIRDELLLVAEPADRFNPPMVNIGWRKNLLAKERALDCERHFRLDQLPEALLALGLDVDLDDPAGFGPHVPFLPVIHVPSAVTYRHDQGPAFVNAARKVWHDFDTARAPAHVLRAYSDLGRALPPDAAAEEVLGPFRSFVDAVEAREGDRRVAGWRREIGKYEASPVQHRAEHEGPRP</sequence>